<gene>
    <name evidence="2" type="ORF">ABRP34_17170</name>
</gene>
<feature type="chain" id="PRO_5043694947" description="Lipoprotein" evidence="1">
    <location>
        <begin position="30"/>
        <end position="155"/>
    </location>
</feature>
<sequence>METVTHLARPLYAAALFAVVALSACSAPASGSAPSASGPSTTAASSTAPTASASVASGPFGGYSSAAEACDAVSTQATGASLLPLSAAQGKTAELEQKKAELAETAQRVPEALKADFARLNEVALAGLSDQSVYSNGKFEAAMAPVTSWLSANCH</sequence>
<dbReference type="AlphaFoldDB" id="A0AAU8EP81"/>
<accession>A0AAU8EP81</accession>
<organism evidence="2">
    <name type="scientific">Arthrobacter sp. K5</name>
    <dbReference type="NCBI Taxonomy" id="2839623"/>
    <lineage>
        <taxon>Bacteria</taxon>
        <taxon>Bacillati</taxon>
        <taxon>Actinomycetota</taxon>
        <taxon>Actinomycetes</taxon>
        <taxon>Micrococcales</taxon>
        <taxon>Micrococcaceae</taxon>
        <taxon>Arthrobacter</taxon>
    </lineage>
</organism>
<protein>
    <recommendedName>
        <fullName evidence="3">Lipoprotein</fullName>
    </recommendedName>
</protein>
<dbReference type="RefSeq" id="WP_353711111.1">
    <property type="nucleotide sequence ID" value="NZ_CP159279.1"/>
</dbReference>
<name>A0AAU8EP81_9MICC</name>
<keyword evidence="1" id="KW-0732">Signal</keyword>
<proteinExistence type="predicted"/>
<evidence type="ECO:0000313" key="2">
    <source>
        <dbReference type="EMBL" id="XCH10543.1"/>
    </source>
</evidence>
<evidence type="ECO:0008006" key="3">
    <source>
        <dbReference type="Google" id="ProtNLM"/>
    </source>
</evidence>
<reference evidence="2" key="1">
    <citation type="submission" date="2024-06" db="EMBL/GenBank/DDBJ databases">
        <title>Biodegradation of dimethachlon by Arthrobacter sp. K5: mechanistic insights and ecological implications.</title>
        <authorList>
            <person name="Hu S."/>
            <person name="Lu P."/>
        </authorList>
    </citation>
    <scope>NUCLEOTIDE SEQUENCE</scope>
    <source>
        <strain evidence="2">K5</strain>
    </source>
</reference>
<feature type="signal peptide" evidence="1">
    <location>
        <begin position="1"/>
        <end position="29"/>
    </location>
</feature>
<dbReference type="EMBL" id="CP159279">
    <property type="protein sequence ID" value="XCH10543.1"/>
    <property type="molecule type" value="Genomic_DNA"/>
</dbReference>
<evidence type="ECO:0000256" key="1">
    <source>
        <dbReference type="SAM" id="SignalP"/>
    </source>
</evidence>